<name>A0A0E9W5G1_ANGAN</name>
<organism evidence="1">
    <name type="scientific">Anguilla anguilla</name>
    <name type="common">European freshwater eel</name>
    <name type="synonym">Muraena anguilla</name>
    <dbReference type="NCBI Taxonomy" id="7936"/>
    <lineage>
        <taxon>Eukaryota</taxon>
        <taxon>Metazoa</taxon>
        <taxon>Chordata</taxon>
        <taxon>Craniata</taxon>
        <taxon>Vertebrata</taxon>
        <taxon>Euteleostomi</taxon>
        <taxon>Actinopterygii</taxon>
        <taxon>Neopterygii</taxon>
        <taxon>Teleostei</taxon>
        <taxon>Anguilliformes</taxon>
        <taxon>Anguillidae</taxon>
        <taxon>Anguilla</taxon>
    </lineage>
</organism>
<accession>A0A0E9W5G1</accession>
<dbReference type="AlphaFoldDB" id="A0A0E9W5G1"/>
<protein>
    <submittedName>
        <fullName evidence="1">Uncharacterized protein</fullName>
    </submittedName>
</protein>
<dbReference type="EMBL" id="GBXM01022975">
    <property type="protein sequence ID" value="JAH85602.1"/>
    <property type="molecule type" value="Transcribed_RNA"/>
</dbReference>
<sequence>MEPICRPDVHLQLGSEYNYSSTRKVFSALRHSRLTLHPFDSAKLNSISVQ</sequence>
<reference evidence="1" key="1">
    <citation type="submission" date="2014-11" db="EMBL/GenBank/DDBJ databases">
        <authorList>
            <person name="Amaro Gonzalez C."/>
        </authorList>
    </citation>
    <scope>NUCLEOTIDE SEQUENCE</scope>
</reference>
<proteinExistence type="predicted"/>
<reference evidence="1" key="2">
    <citation type="journal article" date="2015" name="Fish Shellfish Immunol.">
        <title>Early steps in the European eel (Anguilla anguilla)-Vibrio vulnificus interaction in the gills: Role of the RtxA13 toxin.</title>
        <authorList>
            <person name="Callol A."/>
            <person name="Pajuelo D."/>
            <person name="Ebbesson L."/>
            <person name="Teles M."/>
            <person name="MacKenzie S."/>
            <person name="Amaro C."/>
        </authorList>
    </citation>
    <scope>NUCLEOTIDE SEQUENCE</scope>
</reference>
<evidence type="ECO:0000313" key="1">
    <source>
        <dbReference type="EMBL" id="JAH85602.1"/>
    </source>
</evidence>